<comment type="caution">
    <text evidence="3">The sequence shown here is derived from an EMBL/GenBank/DDBJ whole genome shotgun (WGS) entry which is preliminary data.</text>
</comment>
<reference evidence="3 4" key="1">
    <citation type="submission" date="2019-01" db="EMBL/GenBank/DDBJ databases">
        <title>Nuclear Genome Assembly of the Microalgal Biofuel strain Nannochloropsis salina CCMP1776.</title>
        <authorList>
            <person name="Hovde B."/>
        </authorList>
    </citation>
    <scope>NUCLEOTIDE SEQUENCE [LARGE SCALE GENOMIC DNA]</scope>
    <source>
        <strain evidence="3 4">CCMP1776</strain>
    </source>
</reference>
<keyword evidence="4" id="KW-1185">Reference proteome</keyword>
<dbReference type="GO" id="GO:0042134">
    <property type="term" value="F:rRNA primary transcript binding"/>
    <property type="evidence" value="ECO:0007669"/>
    <property type="project" value="InterPro"/>
</dbReference>
<accession>A0A4D9CX49</accession>
<dbReference type="GO" id="GO:0000460">
    <property type="term" value="P:maturation of 5.8S rRNA"/>
    <property type="evidence" value="ECO:0007669"/>
    <property type="project" value="TreeGrafter"/>
</dbReference>
<feature type="domain" description="Brix" evidence="2">
    <location>
        <begin position="94"/>
        <end position="304"/>
    </location>
</feature>
<proteinExistence type="predicted"/>
<organism evidence="3 4">
    <name type="scientific">Nannochloropsis salina CCMP1776</name>
    <dbReference type="NCBI Taxonomy" id="1027361"/>
    <lineage>
        <taxon>Eukaryota</taxon>
        <taxon>Sar</taxon>
        <taxon>Stramenopiles</taxon>
        <taxon>Ochrophyta</taxon>
        <taxon>Eustigmatophyceae</taxon>
        <taxon>Eustigmatales</taxon>
        <taxon>Monodopsidaceae</taxon>
        <taxon>Microchloropsis</taxon>
        <taxon>Microchloropsis salina</taxon>
    </lineage>
</organism>
<dbReference type="GO" id="GO:0005730">
    <property type="term" value="C:nucleolus"/>
    <property type="evidence" value="ECO:0007669"/>
    <property type="project" value="TreeGrafter"/>
</dbReference>
<dbReference type="Pfam" id="PF04427">
    <property type="entry name" value="Brix"/>
    <property type="match status" value="1"/>
</dbReference>
<dbReference type="PANTHER" id="PTHR22734:SF3">
    <property type="entry name" value="RIBOSOME PRODUCTION FACTOR 1"/>
    <property type="match status" value="1"/>
</dbReference>
<dbReference type="PROSITE" id="PS50833">
    <property type="entry name" value="BRIX"/>
    <property type="match status" value="1"/>
</dbReference>
<feature type="compositionally biased region" description="Basic residues" evidence="1">
    <location>
        <begin position="24"/>
        <end position="37"/>
    </location>
</feature>
<dbReference type="PANTHER" id="PTHR22734">
    <property type="entry name" value="U3 SMALL NUCLEOLAR RIBONUCLEOPROTEIN PROTEIN IMP4"/>
    <property type="match status" value="1"/>
</dbReference>
<gene>
    <name evidence="3" type="ORF">NSK_004902</name>
</gene>
<sequence length="328" mass="38086">MVKKEVSRIRNRCKRREVHAKVKAEKKKVKKSERTKRQREALELGDEAPPKQVPRTLENTREVDETIVQPDDLEVVADEAEDEFQPYFSGKEIPKILITTRPRPSRELFHFVGDLMQVIPNAFFYPRKSFEVKAICKHAEESGFTHVFILSEKYKVCNGLLVSHLPCGPTVFFKVSNVTPGAKIAHHGQPTAHVPELILNNFNTRLGHRVGRFLGSFFPHAPEFRGRQVVTFHNQRDFLFVRHHRYVFDEKKAKSVPEINNPKKRKSAGDGSKAIAAGGIRARLQELGPRFTLKLRWLQEGTFDTKFGEYEWLHKRKEMDTTRRRFHL</sequence>
<name>A0A4D9CX49_9STRA</name>
<protein>
    <recommendedName>
        <fullName evidence="2">Brix domain-containing protein</fullName>
    </recommendedName>
</protein>
<dbReference type="InterPro" id="IPR044281">
    <property type="entry name" value="IMP4/RPF1"/>
</dbReference>
<evidence type="ECO:0000313" key="3">
    <source>
        <dbReference type="EMBL" id="TFJ83800.1"/>
    </source>
</evidence>
<dbReference type="Proteomes" id="UP000355283">
    <property type="component" value="Unassembled WGS sequence"/>
</dbReference>
<evidence type="ECO:0000259" key="2">
    <source>
        <dbReference type="PROSITE" id="PS50833"/>
    </source>
</evidence>
<evidence type="ECO:0000313" key="4">
    <source>
        <dbReference type="Proteomes" id="UP000355283"/>
    </source>
</evidence>
<dbReference type="OrthoDB" id="10253204at2759"/>
<dbReference type="GO" id="GO:0000470">
    <property type="term" value="P:maturation of LSU-rRNA"/>
    <property type="evidence" value="ECO:0007669"/>
    <property type="project" value="TreeGrafter"/>
</dbReference>
<evidence type="ECO:0000256" key="1">
    <source>
        <dbReference type="SAM" id="MobiDB-lite"/>
    </source>
</evidence>
<dbReference type="Gene3D" id="3.40.50.10480">
    <property type="entry name" value="Probable brix-domain ribosomal biogenesis protein"/>
    <property type="match status" value="1"/>
</dbReference>
<dbReference type="SUPFAM" id="SSF52954">
    <property type="entry name" value="Class II aaRS ABD-related"/>
    <property type="match status" value="1"/>
</dbReference>
<dbReference type="GO" id="GO:0030687">
    <property type="term" value="C:preribosome, large subunit precursor"/>
    <property type="evidence" value="ECO:0007669"/>
    <property type="project" value="TreeGrafter"/>
</dbReference>
<feature type="region of interest" description="Disordered" evidence="1">
    <location>
        <begin position="17"/>
        <end position="59"/>
    </location>
</feature>
<dbReference type="InterPro" id="IPR007109">
    <property type="entry name" value="Brix"/>
</dbReference>
<dbReference type="AlphaFoldDB" id="A0A4D9CX49"/>
<dbReference type="EMBL" id="SDOX01000021">
    <property type="protein sequence ID" value="TFJ83800.1"/>
    <property type="molecule type" value="Genomic_DNA"/>
</dbReference>
<dbReference type="SMART" id="SM00879">
    <property type="entry name" value="Brix"/>
    <property type="match status" value="1"/>
</dbReference>